<accession>A0A6A5ZWC4</accession>
<evidence type="ECO:0008006" key="3">
    <source>
        <dbReference type="Google" id="ProtNLM"/>
    </source>
</evidence>
<dbReference type="EMBL" id="ML977525">
    <property type="protein sequence ID" value="KAF2123596.1"/>
    <property type="molecule type" value="Genomic_DNA"/>
</dbReference>
<sequence>MVHHGSLREGTLCEIVWSGTDANGVPWPITWCLWKDLPASLRQIGKVRLEVREFVRQIDSEAGKAEAMAIFNEVIEQSRSRLMQRTRHYRRERRELMQRFARRTAAREQDRTYMAATATQPQVTDAEKECVVCYGTIEDVGGFIKMPCCKQDICIDDLTEWHKAQRDPTNHLNQGQANCPYCRTAYTVAPAA</sequence>
<proteinExistence type="predicted"/>
<organism evidence="1 2">
    <name type="scientific">Dothidotthia symphoricarpi CBS 119687</name>
    <dbReference type="NCBI Taxonomy" id="1392245"/>
    <lineage>
        <taxon>Eukaryota</taxon>
        <taxon>Fungi</taxon>
        <taxon>Dikarya</taxon>
        <taxon>Ascomycota</taxon>
        <taxon>Pezizomycotina</taxon>
        <taxon>Dothideomycetes</taxon>
        <taxon>Pleosporomycetidae</taxon>
        <taxon>Pleosporales</taxon>
        <taxon>Dothidotthiaceae</taxon>
        <taxon>Dothidotthia</taxon>
    </lineage>
</organism>
<reference evidence="1" key="1">
    <citation type="journal article" date="2020" name="Stud. Mycol.">
        <title>101 Dothideomycetes genomes: a test case for predicting lifestyles and emergence of pathogens.</title>
        <authorList>
            <person name="Haridas S."/>
            <person name="Albert R."/>
            <person name="Binder M."/>
            <person name="Bloem J."/>
            <person name="Labutti K."/>
            <person name="Salamov A."/>
            <person name="Andreopoulos B."/>
            <person name="Baker S."/>
            <person name="Barry K."/>
            <person name="Bills G."/>
            <person name="Bluhm B."/>
            <person name="Cannon C."/>
            <person name="Castanera R."/>
            <person name="Culley D."/>
            <person name="Daum C."/>
            <person name="Ezra D."/>
            <person name="Gonzalez J."/>
            <person name="Henrissat B."/>
            <person name="Kuo A."/>
            <person name="Liang C."/>
            <person name="Lipzen A."/>
            <person name="Lutzoni F."/>
            <person name="Magnuson J."/>
            <person name="Mondo S."/>
            <person name="Nolan M."/>
            <person name="Ohm R."/>
            <person name="Pangilinan J."/>
            <person name="Park H.-J."/>
            <person name="Ramirez L."/>
            <person name="Alfaro M."/>
            <person name="Sun H."/>
            <person name="Tritt A."/>
            <person name="Yoshinaga Y."/>
            <person name="Zwiers L.-H."/>
            <person name="Turgeon B."/>
            <person name="Goodwin S."/>
            <person name="Spatafora J."/>
            <person name="Crous P."/>
            <person name="Grigoriev I."/>
        </authorList>
    </citation>
    <scope>NUCLEOTIDE SEQUENCE</scope>
    <source>
        <strain evidence="1">CBS 119687</strain>
    </source>
</reference>
<dbReference type="Proteomes" id="UP000799771">
    <property type="component" value="Unassembled WGS sequence"/>
</dbReference>
<dbReference type="AlphaFoldDB" id="A0A6A5ZWC4"/>
<dbReference type="Gene3D" id="3.30.40.10">
    <property type="entry name" value="Zinc/RING finger domain, C3HC4 (zinc finger)"/>
    <property type="match status" value="1"/>
</dbReference>
<gene>
    <name evidence="1" type="ORF">P153DRAFT_371566</name>
</gene>
<dbReference type="GeneID" id="54409720"/>
<keyword evidence="2" id="KW-1185">Reference proteome</keyword>
<evidence type="ECO:0000313" key="2">
    <source>
        <dbReference type="Proteomes" id="UP000799771"/>
    </source>
</evidence>
<dbReference type="InterPro" id="IPR013083">
    <property type="entry name" value="Znf_RING/FYVE/PHD"/>
</dbReference>
<protein>
    <recommendedName>
        <fullName evidence="3">RING-type domain-containing protein</fullName>
    </recommendedName>
</protein>
<dbReference type="SUPFAM" id="SSF57850">
    <property type="entry name" value="RING/U-box"/>
    <property type="match status" value="1"/>
</dbReference>
<name>A0A6A5ZWC4_9PLEO</name>
<evidence type="ECO:0000313" key="1">
    <source>
        <dbReference type="EMBL" id="KAF2123596.1"/>
    </source>
</evidence>
<dbReference type="RefSeq" id="XP_033517990.1">
    <property type="nucleotide sequence ID" value="XM_033669288.1"/>
</dbReference>